<evidence type="ECO:0000313" key="7">
    <source>
        <dbReference type="EMBL" id="BAL90900.1"/>
    </source>
</evidence>
<dbReference type="Pfam" id="PF07690">
    <property type="entry name" value="MFS_1"/>
    <property type="match status" value="1"/>
</dbReference>
<dbReference type="RefSeq" id="WP_014445788.1">
    <property type="nucleotide sequence ID" value="NC_017093.1"/>
</dbReference>
<organism evidence="7 8">
    <name type="scientific">Actinoplanes missouriensis (strain ATCC 14538 / DSM 43046 / CBS 188.64 / JCM 3121 / NBRC 102363 / NCIMB 12654 / NRRL B-3342 / UNCC 431)</name>
    <dbReference type="NCBI Taxonomy" id="512565"/>
    <lineage>
        <taxon>Bacteria</taxon>
        <taxon>Bacillati</taxon>
        <taxon>Actinomycetota</taxon>
        <taxon>Actinomycetes</taxon>
        <taxon>Micromonosporales</taxon>
        <taxon>Micromonosporaceae</taxon>
        <taxon>Actinoplanes</taxon>
    </lineage>
</organism>
<feature type="transmembrane region" description="Helical" evidence="6">
    <location>
        <begin position="254"/>
        <end position="272"/>
    </location>
</feature>
<feature type="transmembrane region" description="Helical" evidence="6">
    <location>
        <begin position="103"/>
        <end position="122"/>
    </location>
</feature>
<keyword evidence="4 6" id="KW-1133">Transmembrane helix</keyword>
<dbReference type="Proteomes" id="UP000007882">
    <property type="component" value="Chromosome"/>
</dbReference>
<dbReference type="PANTHER" id="PTHR23513">
    <property type="entry name" value="INTEGRAL MEMBRANE EFFLUX PROTEIN-RELATED"/>
    <property type="match status" value="1"/>
</dbReference>
<dbReference type="STRING" id="512565.AMIS_56800"/>
<evidence type="ECO:0000256" key="4">
    <source>
        <dbReference type="ARBA" id="ARBA00022989"/>
    </source>
</evidence>
<evidence type="ECO:0000256" key="2">
    <source>
        <dbReference type="ARBA" id="ARBA00022475"/>
    </source>
</evidence>
<dbReference type="PATRIC" id="fig|512565.3.peg.5677"/>
<dbReference type="Gene3D" id="1.20.1250.20">
    <property type="entry name" value="MFS general substrate transporter like domains"/>
    <property type="match status" value="1"/>
</dbReference>
<dbReference type="CDD" id="cd06173">
    <property type="entry name" value="MFS_MefA_like"/>
    <property type="match status" value="1"/>
</dbReference>
<feature type="transmembrane region" description="Helical" evidence="6">
    <location>
        <begin position="342"/>
        <end position="365"/>
    </location>
</feature>
<reference evidence="7 8" key="1">
    <citation type="submission" date="2012-02" db="EMBL/GenBank/DDBJ databases">
        <title>Complete genome sequence of Actinoplanes missouriensis 431 (= NBRC 102363).</title>
        <authorList>
            <person name="Ohnishi Y."/>
            <person name="Ishikawa J."/>
            <person name="Sekine M."/>
            <person name="Hosoyama A."/>
            <person name="Harada T."/>
            <person name="Narita H."/>
            <person name="Hata T."/>
            <person name="Konno Y."/>
            <person name="Tutikane K."/>
            <person name="Fujita N."/>
            <person name="Horinouchi S."/>
            <person name="Hayakawa M."/>
        </authorList>
    </citation>
    <scope>NUCLEOTIDE SEQUENCE [LARGE SCALE GENOMIC DNA]</scope>
    <source>
        <strain evidence="8">ATCC 14538 / DSM 43046 / CBS 188.64 / JCM 3121 / NBRC 102363 / NCIMB 12654 / NRRL B-3342 / UNCC 431</strain>
    </source>
</reference>
<protein>
    <submittedName>
        <fullName evidence="7">Putative MFS transporter</fullName>
    </submittedName>
</protein>
<feature type="transmembrane region" description="Helical" evidence="6">
    <location>
        <begin position="371"/>
        <end position="390"/>
    </location>
</feature>
<dbReference type="AlphaFoldDB" id="I0HD13"/>
<dbReference type="EMBL" id="AP012319">
    <property type="protein sequence ID" value="BAL90900.1"/>
    <property type="molecule type" value="Genomic_DNA"/>
</dbReference>
<dbReference type="HOGENOM" id="CLU_034180_13_4_11"/>
<dbReference type="InterPro" id="IPR036259">
    <property type="entry name" value="MFS_trans_sf"/>
</dbReference>
<keyword evidence="5 6" id="KW-0472">Membrane</keyword>
<sequence>MSTSLWRNRDFTLLWSGQVVSSLGAQISATATPLLVLTTTGSPADAGLVGAAGALPHLLANLPAGPLVDRWDRWRILLISEIVAGLTLLTVPIAIWSGWLTTAQLCVVVFVQGLCFVFFGLAERAALPRVVTGSDVPTAIAHNEARSRGSSLAGPPLGGMLFGVDRALPFLVDGVSYLIAAVSLLFLRRDLQDRPVAPAEPLWRAALTGLRWTWRHPFVRAALGLLAVSNLVFQALVLVLVVLAQRDGARPGEIGLMLGIYSAGGLAGALAAARLHRLFTPRTVIIGMNWVWAALLPLFTVAPGPIGLGIVGALCAFVGPMWNVVILSYATLVVPNDLLGRVMSAGATLTWGVMPVASLGAGLLLTVLSPVAVIGGLAAVMLGAATAATLSPAIRSAPALPATLAVPRTSTFGHG</sequence>
<feature type="transmembrane region" description="Helical" evidence="6">
    <location>
        <begin position="308"/>
        <end position="330"/>
    </location>
</feature>
<evidence type="ECO:0000313" key="8">
    <source>
        <dbReference type="Proteomes" id="UP000007882"/>
    </source>
</evidence>
<comment type="subcellular location">
    <subcellularLocation>
        <location evidence="1">Cell membrane</location>
        <topology evidence="1">Multi-pass membrane protein</topology>
    </subcellularLocation>
</comment>
<evidence type="ECO:0000256" key="6">
    <source>
        <dbReference type="SAM" id="Phobius"/>
    </source>
</evidence>
<feature type="transmembrane region" description="Helical" evidence="6">
    <location>
        <begin position="76"/>
        <end position="96"/>
    </location>
</feature>
<evidence type="ECO:0000256" key="1">
    <source>
        <dbReference type="ARBA" id="ARBA00004651"/>
    </source>
</evidence>
<dbReference type="InterPro" id="IPR011701">
    <property type="entry name" value="MFS"/>
</dbReference>
<evidence type="ECO:0000256" key="5">
    <source>
        <dbReference type="ARBA" id="ARBA00023136"/>
    </source>
</evidence>
<evidence type="ECO:0000256" key="3">
    <source>
        <dbReference type="ARBA" id="ARBA00022692"/>
    </source>
</evidence>
<dbReference type="SUPFAM" id="SSF103473">
    <property type="entry name" value="MFS general substrate transporter"/>
    <property type="match status" value="1"/>
</dbReference>
<proteinExistence type="predicted"/>
<feature type="transmembrane region" description="Helical" evidence="6">
    <location>
        <begin position="221"/>
        <end position="242"/>
    </location>
</feature>
<dbReference type="PANTHER" id="PTHR23513:SF6">
    <property type="entry name" value="MAJOR FACILITATOR SUPERFAMILY ASSOCIATED DOMAIN-CONTAINING PROTEIN"/>
    <property type="match status" value="1"/>
</dbReference>
<keyword evidence="2" id="KW-1003">Cell membrane</keyword>
<feature type="transmembrane region" description="Helical" evidence="6">
    <location>
        <begin position="284"/>
        <end position="302"/>
    </location>
</feature>
<dbReference type="eggNOG" id="COG2814">
    <property type="taxonomic scope" value="Bacteria"/>
</dbReference>
<keyword evidence="3 6" id="KW-0812">Transmembrane</keyword>
<dbReference type="GO" id="GO:0022857">
    <property type="term" value="F:transmembrane transporter activity"/>
    <property type="evidence" value="ECO:0007669"/>
    <property type="project" value="InterPro"/>
</dbReference>
<gene>
    <name evidence="7" type="ordered locus">AMIS_56800</name>
</gene>
<accession>I0HD13</accession>
<dbReference type="KEGG" id="ams:AMIS_56800"/>
<name>I0HD13_ACTM4</name>
<dbReference type="GO" id="GO:0005886">
    <property type="term" value="C:plasma membrane"/>
    <property type="evidence" value="ECO:0007669"/>
    <property type="project" value="UniProtKB-SubCell"/>
</dbReference>
<keyword evidence="8" id="KW-1185">Reference proteome</keyword>